<dbReference type="EMBL" id="CP044496">
    <property type="protein sequence ID" value="QFG51319.1"/>
    <property type="molecule type" value="Genomic_DNA"/>
</dbReference>
<dbReference type="Pfam" id="PF00293">
    <property type="entry name" value="NUDIX"/>
    <property type="match status" value="1"/>
</dbReference>
<organism evidence="3 5">
    <name type="scientific">Lactobacillus acetotolerans</name>
    <dbReference type="NCBI Taxonomy" id="1600"/>
    <lineage>
        <taxon>Bacteria</taxon>
        <taxon>Bacillati</taxon>
        <taxon>Bacillota</taxon>
        <taxon>Bacilli</taxon>
        <taxon>Lactobacillales</taxon>
        <taxon>Lactobacillaceae</taxon>
        <taxon>Lactobacillus</taxon>
    </lineage>
</organism>
<proteinExistence type="inferred from homology"/>
<dbReference type="AlphaFoldDB" id="A0A0D6A3H4"/>
<dbReference type="Proteomes" id="UP000035709">
    <property type="component" value="Chromosome"/>
</dbReference>
<dbReference type="GO" id="GO:0016787">
    <property type="term" value="F:hydrolase activity"/>
    <property type="evidence" value="ECO:0007669"/>
    <property type="project" value="UniProtKB-KW"/>
</dbReference>
<dbReference type="PATRIC" id="fig|1600.4.peg.919"/>
<reference evidence="4 6" key="2">
    <citation type="submission" date="2019-09" db="EMBL/GenBank/DDBJ databases">
        <title>Genome sequencing of Lactobacillus acetotolerans.</title>
        <authorList>
            <person name="Kim K."/>
        </authorList>
    </citation>
    <scope>NUCLEOTIDE SEQUENCE [LARGE SCALE GENOMIC DNA]</scope>
    <source>
        <strain evidence="4 6">LA749</strain>
    </source>
</reference>
<name>A0A0D6A3H4_9LACO</name>
<reference evidence="3 5" key="1">
    <citation type="submission" date="2015-03" db="EMBL/GenBank/DDBJ databases">
        <title>Complete genome sequence of Lactobacillus acetotolerans NBRC 13120.</title>
        <authorList>
            <person name="Toh H."/>
            <person name="Morita H."/>
            <person name="Fujita N."/>
        </authorList>
    </citation>
    <scope>NUCLEOTIDE SEQUENCE [LARGE SCALE GENOMIC DNA]</scope>
    <source>
        <strain evidence="3 5">NBRC 13120</strain>
    </source>
</reference>
<dbReference type="InterPro" id="IPR015797">
    <property type="entry name" value="NUDIX_hydrolase-like_dom_sf"/>
</dbReference>
<dbReference type="Gene3D" id="6.10.250.1120">
    <property type="match status" value="1"/>
</dbReference>
<evidence type="ECO:0000313" key="6">
    <source>
        <dbReference type="Proteomes" id="UP000325393"/>
    </source>
</evidence>
<dbReference type="PANTHER" id="PTHR43736:SF1">
    <property type="entry name" value="DIHYDRONEOPTERIN TRIPHOSPHATE DIPHOSPHATASE"/>
    <property type="match status" value="1"/>
</dbReference>
<keyword evidence="3" id="KW-0378">Hydrolase</keyword>
<comment type="similarity">
    <text evidence="1">Belongs to the Nudix hydrolase family.</text>
</comment>
<dbReference type="STRING" id="1600.LBAT_0897"/>
<dbReference type="PANTHER" id="PTHR43736">
    <property type="entry name" value="ADP-RIBOSE PYROPHOSPHATASE"/>
    <property type="match status" value="1"/>
</dbReference>
<dbReference type="Gene3D" id="3.90.79.10">
    <property type="entry name" value="Nucleoside Triphosphate Pyrophosphohydrolase"/>
    <property type="match status" value="1"/>
</dbReference>
<evidence type="ECO:0000313" key="3">
    <source>
        <dbReference type="EMBL" id="BAQ57286.1"/>
    </source>
</evidence>
<dbReference type="EMBL" id="AP014808">
    <property type="protein sequence ID" value="BAQ57286.1"/>
    <property type="molecule type" value="Genomic_DNA"/>
</dbReference>
<keyword evidence="5" id="KW-1185">Reference proteome</keyword>
<dbReference type="Proteomes" id="UP000325393">
    <property type="component" value="Chromosome"/>
</dbReference>
<feature type="domain" description="Nudix hydrolase" evidence="2">
    <location>
        <begin position="68"/>
        <end position="194"/>
    </location>
</feature>
<dbReference type="GeneID" id="78212270"/>
<evidence type="ECO:0000256" key="1">
    <source>
        <dbReference type="ARBA" id="ARBA00005582"/>
    </source>
</evidence>
<sequence>MKTNDQFTNWAIELQSLAQAGLEYGHDKFDLERYNRIREIATEMMSEKTELPIKKIKTLFSSEDGYQTPKIDTRAAIIKNNQILLVKEKSDNSWSLPGGWCEVNLSAKENCIKEAKEESGRYIKVERLIAIQDRNRHNKPIRAVGICKIFFLCHAIAGSFKQNTETADCKYFSLNALPQLSESRNTREQVKMCFDAYHDPDWQAKFD</sequence>
<gene>
    <name evidence="4" type="ORF">LA749_04640</name>
    <name evidence="3" type="ORF">LBAT_0897</name>
</gene>
<dbReference type="SUPFAM" id="SSF55811">
    <property type="entry name" value="Nudix"/>
    <property type="match status" value="1"/>
</dbReference>
<dbReference type="RefSeq" id="WP_056969695.1">
    <property type="nucleotide sequence ID" value="NZ_AP014808.1"/>
</dbReference>
<evidence type="ECO:0000259" key="2">
    <source>
        <dbReference type="PROSITE" id="PS51462"/>
    </source>
</evidence>
<dbReference type="CDD" id="cd18889">
    <property type="entry name" value="NUDIX_ADPRase"/>
    <property type="match status" value="1"/>
</dbReference>
<dbReference type="KEGG" id="lae:LBAT_0897"/>
<evidence type="ECO:0000313" key="4">
    <source>
        <dbReference type="EMBL" id="QFG51319.1"/>
    </source>
</evidence>
<dbReference type="PROSITE" id="PS51462">
    <property type="entry name" value="NUDIX"/>
    <property type="match status" value="1"/>
</dbReference>
<evidence type="ECO:0000313" key="5">
    <source>
        <dbReference type="Proteomes" id="UP000035709"/>
    </source>
</evidence>
<dbReference type="OrthoDB" id="9804442at2"/>
<protein>
    <submittedName>
        <fullName evidence="3 4">Hydrolase</fullName>
    </submittedName>
</protein>
<dbReference type="InterPro" id="IPR000086">
    <property type="entry name" value="NUDIX_hydrolase_dom"/>
</dbReference>
<dbReference type="InterPro" id="IPR059176">
    <property type="entry name" value="UDP-X_N"/>
</dbReference>
<accession>A0A0D6A3H4</accession>
<dbReference type="Pfam" id="PF12535">
    <property type="entry name" value="Nudix_N"/>
    <property type="match status" value="1"/>
</dbReference>